<name>A0A367JS57_RHIAZ</name>
<keyword evidence="2" id="KW-1185">Reference proteome</keyword>
<dbReference type="Proteomes" id="UP000252139">
    <property type="component" value="Unassembled WGS sequence"/>
</dbReference>
<comment type="caution">
    <text evidence="1">The sequence shown here is derived from an EMBL/GenBank/DDBJ whole genome shotgun (WGS) entry which is preliminary data.</text>
</comment>
<proteinExistence type="predicted"/>
<dbReference type="EMBL" id="PJQL01000780">
    <property type="protein sequence ID" value="RCH92780.1"/>
    <property type="molecule type" value="Genomic_DNA"/>
</dbReference>
<dbReference type="AlphaFoldDB" id="A0A367JS57"/>
<reference evidence="1 2" key="1">
    <citation type="journal article" date="2018" name="G3 (Bethesda)">
        <title>Phylogenetic and Phylogenomic Definition of Rhizopus Species.</title>
        <authorList>
            <person name="Gryganskyi A.P."/>
            <person name="Golan J."/>
            <person name="Dolatabadi S."/>
            <person name="Mondo S."/>
            <person name="Robb S."/>
            <person name="Idnurm A."/>
            <person name="Muszewska A."/>
            <person name="Steczkiewicz K."/>
            <person name="Masonjones S."/>
            <person name="Liao H.L."/>
            <person name="Gajdeczka M.T."/>
            <person name="Anike F."/>
            <person name="Vuek A."/>
            <person name="Anishchenko I.M."/>
            <person name="Voigt K."/>
            <person name="de Hoog G.S."/>
            <person name="Smith M.E."/>
            <person name="Heitman J."/>
            <person name="Vilgalys R."/>
            <person name="Stajich J.E."/>
        </authorList>
    </citation>
    <scope>NUCLEOTIDE SEQUENCE [LARGE SCALE GENOMIC DNA]</scope>
    <source>
        <strain evidence="1 2">CBS 357.93</strain>
    </source>
</reference>
<dbReference type="OrthoDB" id="2286601at2759"/>
<sequence>MKVWPCIIIGWFEKEYEEYLLLRQLIAEVEERINLATLVQQDIKKPVRGGKYGLLLPEQINACLLEKTVVQYL</sequence>
<protein>
    <submittedName>
        <fullName evidence="1">Uncharacterized protein</fullName>
    </submittedName>
</protein>
<gene>
    <name evidence="1" type="ORF">CU097_009312</name>
</gene>
<evidence type="ECO:0000313" key="2">
    <source>
        <dbReference type="Proteomes" id="UP000252139"/>
    </source>
</evidence>
<evidence type="ECO:0000313" key="1">
    <source>
        <dbReference type="EMBL" id="RCH92780.1"/>
    </source>
</evidence>
<organism evidence="1 2">
    <name type="scientific">Rhizopus azygosporus</name>
    <name type="common">Rhizopus microsporus var. azygosporus</name>
    <dbReference type="NCBI Taxonomy" id="86630"/>
    <lineage>
        <taxon>Eukaryota</taxon>
        <taxon>Fungi</taxon>
        <taxon>Fungi incertae sedis</taxon>
        <taxon>Mucoromycota</taxon>
        <taxon>Mucoromycotina</taxon>
        <taxon>Mucoromycetes</taxon>
        <taxon>Mucorales</taxon>
        <taxon>Mucorineae</taxon>
        <taxon>Rhizopodaceae</taxon>
        <taxon>Rhizopus</taxon>
    </lineage>
</organism>
<accession>A0A367JS57</accession>